<dbReference type="InterPro" id="IPR036097">
    <property type="entry name" value="HisK_dim/P_sf"/>
</dbReference>
<dbReference type="InterPro" id="IPR011990">
    <property type="entry name" value="TPR-like_helical_dom_sf"/>
</dbReference>
<keyword evidence="7" id="KW-0472">Membrane</keyword>
<dbReference type="AlphaFoldDB" id="A0A385SS51"/>
<dbReference type="PRINTS" id="PR00344">
    <property type="entry name" value="BCTRLSENSOR"/>
</dbReference>
<dbReference type="GO" id="GO:0007234">
    <property type="term" value="P:osmosensory signaling via phosphorelay pathway"/>
    <property type="evidence" value="ECO:0007669"/>
    <property type="project" value="TreeGrafter"/>
</dbReference>
<keyword evidence="7" id="KW-1133">Transmembrane helix</keyword>
<dbReference type="Gene3D" id="1.25.40.10">
    <property type="entry name" value="Tetratricopeptide repeat domain"/>
    <property type="match status" value="3"/>
</dbReference>
<dbReference type="SUPFAM" id="SSF47384">
    <property type="entry name" value="Homodimeric domain of signal transducing histidine kinase"/>
    <property type="match status" value="1"/>
</dbReference>
<evidence type="ECO:0000256" key="1">
    <source>
        <dbReference type="ARBA" id="ARBA00000085"/>
    </source>
</evidence>
<dbReference type="Pfam" id="PF02518">
    <property type="entry name" value="HATPase_c"/>
    <property type="match status" value="1"/>
</dbReference>
<dbReference type="PANTHER" id="PTHR42878:SF15">
    <property type="entry name" value="BACTERIOPHYTOCHROME"/>
    <property type="match status" value="1"/>
</dbReference>
<feature type="coiled-coil region" evidence="6">
    <location>
        <begin position="614"/>
        <end position="680"/>
    </location>
</feature>
<name>A0A385SS51_9BACT</name>
<dbReference type="InterPro" id="IPR019734">
    <property type="entry name" value="TPR_rpt"/>
</dbReference>
<keyword evidence="10" id="KW-1185">Reference proteome</keyword>
<keyword evidence="3" id="KW-0808">Transferase</keyword>
<keyword evidence="7" id="KW-0812">Transmembrane</keyword>
<feature type="coiled-coil region" evidence="6">
    <location>
        <begin position="534"/>
        <end position="561"/>
    </location>
</feature>
<keyword evidence="6" id="KW-0175">Coiled coil</keyword>
<dbReference type="KEGG" id="chk:D4L85_18715"/>
<feature type="transmembrane region" description="Helical" evidence="7">
    <location>
        <begin position="566"/>
        <end position="587"/>
    </location>
</feature>
<dbReference type="SMART" id="SM00028">
    <property type="entry name" value="TPR"/>
    <property type="match status" value="8"/>
</dbReference>
<evidence type="ECO:0000256" key="4">
    <source>
        <dbReference type="ARBA" id="ARBA00022777"/>
    </source>
</evidence>
<dbReference type="GO" id="GO:0000156">
    <property type="term" value="F:phosphorelay response regulator activity"/>
    <property type="evidence" value="ECO:0007669"/>
    <property type="project" value="TreeGrafter"/>
</dbReference>
<dbReference type="InterPro" id="IPR036890">
    <property type="entry name" value="HATPase_C_sf"/>
</dbReference>
<dbReference type="EMBL" id="CP032382">
    <property type="protein sequence ID" value="AYB32480.1"/>
    <property type="molecule type" value="Genomic_DNA"/>
</dbReference>
<feature type="repeat" description="TPR" evidence="5">
    <location>
        <begin position="283"/>
        <end position="316"/>
    </location>
</feature>
<dbReference type="SUPFAM" id="SSF48452">
    <property type="entry name" value="TPR-like"/>
    <property type="match status" value="3"/>
</dbReference>
<dbReference type="EC" id="2.7.13.3" evidence="2"/>
<evidence type="ECO:0000256" key="5">
    <source>
        <dbReference type="PROSITE-ProRule" id="PRU00339"/>
    </source>
</evidence>
<dbReference type="PANTHER" id="PTHR42878">
    <property type="entry name" value="TWO-COMPONENT HISTIDINE KINASE"/>
    <property type="match status" value="1"/>
</dbReference>
<dbReference type="PROSITE" id="PS50109">
    <property type="entry name" value="HIS_KIN"/>
    <property type="match status" value="1"/>
</dbReference>
<evidence type="ECO:0000313" key="9">
    <source>
        <dbReference type="EMBL" id="AYB32480.1"/>
    </source>
</evidence>
<protein>
    <recommendedName>
        <fullName evidence="2">histidine kinase</fullName>
        <ecNumber evidence="2">2.7.13.3</ecNumber>
    </recommendedName>
</protein>
<dbReference type="SMART" id="SM00387">
    <property type="entry name" value="HATPase_c"/>
    <property type="match status" value="1"/>
</dbReference>
<dbReference type="Proteomes" id="UP000266183">
    <property type="component" value="Chromosome"/>
</dbReference>
<dbReference type="Gene3D" id="1.10.287.130">
    <property type="match status" value="1"/>
</dbReference>
<keyword evidence="5" id="KW-0802">TPR repeat</keyword>
<evidence type="ECO:0000256" key="6">
    <source>
        <dbReference type="SAM" id="Coils"/>
    </source>
</evidence>
<dbReference type="Gene3D" id="3.30.565.10">
    <property type="entry name" value="Histidine kinase-like ATPase, C-terminal domain"/>
    <property type="match status" value="1"/>
</dbReference>
<sequence>MLFSKGLRLMCVLGFLGAEAICQTKVIDSLEQKLKNARDRERVDVLNQLTYEFISVNTDKVIQYGDEALRLSRKIAYTKGEGIAYTYRGVHEYLSGQLQQAHKDLHHGLALSAQVGDRINQGYTLLQLGNCSLEEVENDSALLFLQGSYEFFKDSTQPASLSKVYRNMSAVYGQRYQYEKQAVYLDRAIAIRRLLPDKTLLTDALTLKATNKWMTGDVPAAEALLDEALTVAVEHPEDEENLQDIHHLKSMVLFQQGRFDEAVVLFDSARNYFLRTLLYRKYVTMLIDIGEVFSDRGEYELALDNLYVALELSKLRGYEVETHVIRTRIGWINFRLGDLKQAFRLANEALNYTTKRQPQADIANALNLRGVVLTDLNEFAPAKVSLDSVIQIYKQLGDNRGISEGLMNLGFLEEKQKRYSQALAFYKESIRLAEASNYAYGLAWSNWGMGDIYFKQGDYKTAARYLDQSEAYCRLIHAHEILIINYNTRRDLLAAQNRFKESLGFSVLASQLKDSIHRTDLARRFVTLEKMQEIEQRDRDIKALQNDKQLAENKINLQQAQIRQQFILLIGGVISLALLGALALVYYRFYKRIKTLHAAITDKNKRIQTQADKLHEVNAELKHLYHEVSEQNEEIQAQASKLAASNKSISDLNRGLEQIVAQKTLELRTTNEELAKHNNELLQFSYTVSHNLRGPVARLLGLSDIVIAEQDFAEAQKWIALIGKTAADLDLIIKDLNKILDLRNEPHQYRETVELEKEWKQSISLLQDSLNGHEEITANFEALPQIATVRAMVQSTFYNLLSNAMKFRSPNRDLKVTATSSYVDGKARLEVRDNGMGFDTGVHKEKLFKLYKRFHNHVEGRGIGLYLVKSQIEILHGTIEVESVPGQGSRFTITLPLDEELPHVLLD</sequence>
<proteinExistence type="predicted"/>
<dbReference type="PROSITE" id="PS50005">
    <property type="entry name" value="TPR"/>
    <property type="match status" value="2"/>
</dbReference>
<dbReference type="InterPro" id="IPR004358">
    <property type="entry name" value="Sig_transdc_His_kin-like_C"/>
</dbReference>
<evidence type="ECO:0000259" key="8">
    <source>
        <dbReference type="PROSITE" id="PS50109"/>
    </source>
</evidence>
<organism evidence="9 10">
    <name type="scientific">Chryseolinea soli</name>
    <dbReference type="NCBI Taxonomy" id="2321403"/>
    <lineage>
        <taxon>Bacteria</taxon>
        <taxon>Pseudomonadati</taxon>
        <taxon>Bacteroidota</taxon>
        <taxon>Cytophagia</taxon>
        <taxon>Cytophagales</taxon>
        <taxon>Fulvivirgaceae</taxon>
        <taxon>Chryseolinea</taxon>
    </lineage>
</organism>
<evidence type="ECO:0000256" key="3">
    <source>
        <dbReference type="ARBA" id="ARBA00022679"/>
    </source>
</evidence>
<dbReference type="GO" id="GO:0030295">
    <property type="term" value="F:protein kinase activator activity"/>
    <property type="evidence" value="ECO:0007669"/>
    <property type="project" value="TreeGrafter"/>
</dbReference>
<evidence type="ECO:0000256" key="2">
    <source>
        <dbReference type="ARBA" id="ARBA00012438"/>
    </source>
</evidence>
<dbReference type="InterPro" id="IPR003594">
    <property type="entry name" value="HATPase_dom"/>
</dbReference>
<feature type="repeat" description="TPR" evidence="5">
    <location>
        <begin position="403"/>
        <end position="436"/>
    </location>
</feature>
<evidence type="ECO:0000256" key="7">
    <source>
        <dbReference type="SAM" id="Phobius"/>
    </source>
</evidence>
<reference evidence="10" key="1">
    <citation type="submission" date="2018-09" db="EMBL/GenBank/DDBJ databases">
        <title>Chryseolinea sp. KIS68-18 isolated from soil.</title>
        <authorList>
            <person name="Weon H.-Y."/>
            <person name="Kwon S.-W."/>
            <person name="Lee S.A."/>
        </authorList>
    </citation>
    <scope>NUCLEOTIDE SEQUENCE [LARGE SCALE GENOMIC DNA]</scope>
    <source>
        <strain evidence="10">KIS68-18</strain>
    </source>
</reference>
<dbReference type="Pfam" id="PF13424">
    <property type="entry name" value="TPR_12"/>
    <property type="match status" value="1"/>
</dbReference>
<evidence type="ECO:0000313" key="10">
    <source>
        <dbReference type="Proteomes" id="UP000266183"/>
    </source>
</evidence>
<feature type="domain" description="Histidine kinase" evidence="8">
    <location>
        <begin position="687"/>
        <end position="899"/>
    </location>
</feature>
<gene>
    <name evidence="9" type="ORF">D4L85_18715</name>
</gene>
<dbReference type="SUPFAM" id="SSF55874">
    <property type="entry name" value="ATPase domain of HSP90 chaperone/DNA topoisomerase II/histidine kinase"/>
    <property type="match status" value="1"/>
</dbReference>
<dbReference type="InterPro" id="IPR005467">
    <property type="entry name" value="His_kinase_dom"/>
</dbReference>
<dbReference type="InterPro" id="IPR050351">
    <property type="entry name" value="BphY/WalK/GraS-like"/>
</dbReference>
<keyword evidence="4" id="KW-0418">Kinase</keyword>
<dbReference type="GO" id="GO:0000155">
    <property type="term" value="F:phosphorelay sensor kinase activity"/>
    <property type="evidence" value="ECO:0007669"/>
    <property type="project" value="InterPro"/>
</dbReference>
<accession>A0A385SS51</accession>
<comment type="catalytic activity">
    <reaction evidence="1">
        <text>ATP + protein L-histidine = ADP + protein N-phospho-L-histidine.</text>
        <dbReference type="EC" id="2.7.13.3"/>
    </reaction>
</comment>